<dbReference type="Gene3D" id="3.40.630.170">
    <property type="match status" value="1"/>
</dbReference>
<proteinExistence type="predicted"/>
<reference evidence="2" key="1">
    <citation type="journal article" date="2020" name="Nature">
        <title>Giant virus diversity and host interactions through global metagenomics.</title>
        <authorList>
            <person name="Schulz F."/>
            <person name="Roux S."/>
            <person name="Paez-Espino D."/>
            <person name="Jungbluth S."/>
            <person name="Walsh D.A."/>
            <person name="Denef V.J."/>
            <person name="McMahon K.D."/>
            <person name="Konstantinidis K.T."/>
            <person name="Eloe-Fadrosh E.A."/>
            <person name="Kyrpides N.C."/>
            <person name="Woyke T."/>
        </authorList>
    </citation>
    <scope>NUCLEOTIDE SEQUENCE</scope>
    <source>
        <strain evidence="2">GVMAG-M-3300023174-5</strain>
    </source>
</reference>
<dbReference type="EMBL" id="MN739668">
    <property type="protein sequence ID" value="QHT19575.1"/>
    <property type="molecule type" value="Genomic_DNA"/>
</dbReference>
<sequence>MWYAYIILSILVVFLLVYIYIRFKYGFWFYQPVFHIYDFKYYLFPPGIIDHNLPDKNKYTNFKSIDTLSFEKVTDLKMNQFINFIQLHYLQNKNNTFMPKKENVIPYFSHLNASAYFSFYYEDILLQDSKTNEPIPEKKIISVMTSKPVHVAIYNGSSDAEFDAYYVDYLCVDKEYRKKGIAPEIIQTHHYNQRHLNKSISVSLFKREGELTGIVPLCIYSTYAFSMKGWTRPDLLPPVFSIVECNAQNFHLMATFLREKVSQFDISIISAYSNILELMKTGNIHIYFILKDHEICSAYFFRKTCILVDKDNEALTCFASINDVDSRELFIQGYKNALYKIVEKNKGFKCCVIENISHNDILIQNMLLKIKPFIISPTAYFFYNFAYPTFKSNKTIVIC</sequence>
<protein>
    <submittedName>
        <fullName evidence="2">Uncharacterized protein</fullName>
    </submittedName>
</protein>
<dbReference type="SUPFAM" id="SSF55729">
    <property type="entry name" value="Acyl-CoA N-acyltransferases (Nat)"/>
    <property type="match status" value="2"/>
</dbReference>
<accession>A0A6C0DWF3</accession>
<dbReference type="AlphaFoldDB" id="A0A6C0DWF3"/>
<keyword evidence="1" id="KW-1133">Transmembrane helix</keyword>
<keyword evidence="1" id="KW-0472">Membrane</keyword>
<keyword evidence="1" id="KW-0812">Transmembrane</keyword>
<feature type="transmembrane region" description="Helical" evidence="1">
    <location>
        <begin position="6"/>
        <end position="23"/>
    </location>
</feature>
<evidence type="ECO:0000313" key="2">
    <source>
        <dbReference type="EMBL" id="QHT19575.1"/>
    </source>
</evidence>
<name>A0A6C0DWF3_9ZZZZ</name>
<evidence type="ECO:0000256" key="1">
    <source>
        <dbReference type="SAM" id="Phobius"/>
    </source>
</evidence>
<dbReference type="InterPro" id="IPR016181">
    <property type="entry name" value="Acyl_CoA_acyltransferase"/>
</dbReference>
<organism evidence="2">
    <name type="scientific">viral metagenome</name>
    <dbReference type="NCBI Taxonomy" id="1070528"/>
    <lineage>
        <taxon>unclassified sequences</taxon>
        <taxon>metagenomes</taxon>
        <taxon>organismal metagenomes</taxon>
    </lineage>
</organism>